<evidence type="ECO:0000256" key="5">
    <source>
        <dbReference type="PIRNR" id="PIRNR019574"/>
    </source>
</evidence>
<keyword evidence="8" id="KW-1185">Reference proteome</keyword>
<proteinExistence type="inferred from homology"/>
<dbReference type="InterPro" id="IPR006059">
    <property type="entry name" value="SBP"/>
</dbReference>
<evidence type="ECO:0000256" key="4">
    <source>
        <dbReference type="ARBA" id="ARBA00022764"/>
    </source>
</evidence>
<evidence type="ECO:0000256" key="1">
    <source>
        <dbReference type="ARBA" id="ARBA00004418"/>
    </source>
</evidence>
<sequence length="359" mass="40441">MSFLPCLSYGDKKLNKMLAKFTAIAVAFSAMATHAAEKLYVYNWTEYVPSSLLERFTKETGIEVIYSTFESNEEMYSKLKLSNSKGYDIVFPSSYYVGKMAKEGMLAELDKSKLTNLKNVSQELMAKPFDPENKYSLPYVYGLTGIGINASEIDPNTLSSWGDLWREEYKGKLLLMNDPREVFHIALLLDGKSPNSENEQEIKSAYERLKKLIPNVLVFNSDSPEMPYLQGEVSVGMQWSGSAYRAKNENKDLQFIFPKEGAVLWMDNYVIPKGAVNKEAAHKFIDFLLRPESAKEVIETMGFSMPNEGVKALLPAETVNDPLIFPPKAEIEKGVLQADVGSAVEIYEKYWNLLKTGGK</sequence>
<feature type="chain" id="PRO_5046727153" description="Putrescine-binding periplasmic protein" evidence="6">
    <location>
        <begin position="36"/>
        <end position="359"/>
    </location>
</feature>
<feature type="signal peptide" evidence="6">
    <location>
        <begin position="1"/>
        <end position="35"/>
    </location>
</feature>
<gene>
    <name evidence="7" type="ORF">AM202_03870</name>
</gene>
<dbReference type="PANTHER" id="PTHR30222:SF17">
    <property type="entry name" value="SPERMIDINE_PUTRESCINE-BINDING PERIPLASMIC PROTEIN"/>
    <property type="match status" value="1"/>
</dbReference>
<dbReference type="PIRSF" id="PIRSF019574">
    <property type="entry name" value="Periplasmic_polyamine_BP"/>
    <property type="match status" value="1"/>
</dbReference>
<evidence type="ECO:0000256" key="2">
    <source>
        <dbReference type="ARBA" id="ARBA00022448"/>
    </source>
</evidence>
<evidence type="ECO:0000313" key="8">
    <source>
        <dbReference type="Proteomes" id="UP000003394"/>
    </source>
</evidence>
<accession>A0ABP2GUJ3</accession>
<reference evidence="7 8" key="1">
    <citation type="journal article" date="2010" name="Vet. Microbiol.">
        <title>Production of haemolysins by strains of the Actinobacillus minor/porcitonsillarum complex.</title>
        <authorList>
            <person name="Arya G."/>
            <person name="Niven D.F."/>
        </authorList>
    </citation>
    <scope>NUCLEOTIDE SEQUENCE [LARGE SCALE GENOMIC DNA]</scope>
    <source>
        <strain evidence="8">strain 202</strain>
    </source>
</reference>
<keyword evidence="4 5" id="KW-0574">Periplasm</keyword>
<dbReference type="Pfam" id="PF13416">
    <property type="entry name" value="SBP_bac_8"/>
    <property type="match status" value="1"/>
</dbReference>
<comment type="function">
    <text evidence="5">Required for the activity of the bacterial periplasmic transport system of putrescine.</text>
</comment>
<dbReference type="Gene3D" id="3.40.190.10">
    <property type="entry name" value="Periplasmic binding protein-like II"/>
    <property type="match status" value="2"/>
</dbReference>
<dbReference type="PANTHER" id="PTHR30222">
    <property type="entry name" value="SPERMIDINE/PUTRESCINE-BINDING PERIPLASMIC PROTEIN"/>
    <property type="match status" value="1"/>
</dbReference>
<dbReference type="SUPFAM" id="SSF53850">
    <property type="entry name" value="Periplasmic binding protein-like II"/>
    <property type="match status" value="1"/>
</dbReference>
<protein>
    <recommendedName>
        <fullName evidence="5">Putrescine-binding periplasmic protein</fullName>
    </recommendedName>
</protein>
<keyword evidence="3 6" id="KW-0732">Signal</keyword>
<comment type="similarity">
    <text evidence="5">Belongs to the bacterial solute-binding protein PotD/PotF family.</text>
</comment>
<dbReference type="InterPro" id="IPR001188">
    <property type="entry name" value="Sperm_putr-bd"/>
</dbReference>
<evidence type="ECO:0000313" key="7">
    <source>
        <dbReference type="EMBL" id="EEV25328.1"/>
    </source>
</evidence>
<dbReference type="Proteomes" id="UP000003394">
    <property type="component" value="Unassembled WGS sequence"/>
</dbReference>
<evidence type="ECO:0000256" key="3">
    <source>
        <dbReference type="ARBA" id="ARBA00022729"/>
    </source>
</evidence>
<name>A0ABP2GUJ3_9PAST</name>
<dbReference type="EMBL" id="ACFT01000110">
    <property type="protein sequence ID" value="EEV25328.1"/>
    <property type="molecule type" value="Genomic_DNA"/>
</dbReference>
<comment type="subcellular location">
    <subcellularLocation>
        <location evidence="1 5">Periplasm</location>
    </subcellularLocation>
</comment>
<evidence type="ECO:0000256" key="6">
    <source>
        <dbReference type="SAM" id="SignalP"/>
    </source>
</evidence>
<organism evidence="7 8">
    <name type="scientific">Actinobacillus minor 202</name>
    <dbReference type="NCBI Taxonomy" id="591023"/>
    <lineage>
        <taxon>Bacteria</taxon>
        <taxon>Pseudomonadati</taxon>
        <taxon>Pseudomonadota</taxon>
        <taxon>Gammaproteobacteria</taxon>
        <taxon>Pasteurellales</taxon>
        <taxon>Pasteurellaceae</taxon>
        <taxon>Actinobacillus</taxon>
    </lineage>
</organism>
<comment type="caution">
    <text evidence="7">The sequence shown here is derived from an EMBL/GenBank/DDBJ whole genome shotgun (WGS) entry which is preliminary data.</text>
</comment>
<keyword evidence="2 5" id="KW-0813">Transport</keyword>
<dbReference type="PRINTS" id="PR00909">
    <property type="entry name" value="SPERMDNBNDNG"/>
</dbReference>